<feature type="transmembrane region" description="Helical" evidence="5">
    <location>
        <begin position="369"/>
        <end position="390"/>
    </location>
</feature>
<feature type="transmembrane region" description="Helical" evidence="5">
    <location>
        <begin position="337"/>
        <end position="357"/>
    </location>
</feature>
<dbReference type="PANTHER" id="PTHR23507:SF1">
    <property type="entry name" value="FI18259P1-RELATED"/>
    <property type="match status" value="1"/>
</dbReference>
<keyword evidence="3 5" id="KW-1133">Transmembrane helix</keyword>
<dbReference type="GO" id="GO:0022857">
    <property type="term" value="F:transmembrane transporter activity"/>
    <property type="evidence" value="ECO:0007669"/>
    <property type="project" value="InterPro"/>
</dbReference>
<gene>
    <name evidence="6" type="ORF">D6D15_06181</name>
</gene>
<feature type="transmembrane region" description="Helical" evidence="5">
    <location>
        <begin position="167"/>
        <end position="190"/>
    </location>
</feature>
<feature type="transmembrane region" description="Helical" evidence="5">
    <location>
        <begin position="233"/>
        <end position="255"/>
    </location>
</feature>
<dbReference type="EMBL" id="QZAR01000108">
    <property type="protein sequence ID" value="THW88149.1"/>
    <property type="molecule type" value="Genomic_DNA"/>
</dbReference>
<dbReference type="InterPro" id="IPR036259">
    <property type="entry name" value="MFS_trans_sf"/>
</dbReference>
<feature type="transmembrane region" description="Helical" evidence="5">
    <location>
        <begin position="411"/>
        <end position="429"/>
    </location>
</feature>
<dbReference type="AlphaFoldDB" id="A0A4S9B5W6"/>
<feature type="transmembrane region" description="Helical" evidence="5">
    <location>
        <begin position="261"/>
        <end position="281"/>
    </location>
</feature>
<accession>A0A4S9B5W6</accession>
<dbReference type="PANTHER" id="PTHR23507">
    <property type="entry name" value="ZGC:174356"/>
    <property type="match status" value="1"/>
</dbReference>
<evidence type="ECO:0000313" key="6">
    <source>
        <dbReference type="EMBL" id="THW88149.1"/>
    </source>
</evidence>
<protein>
    <submittedName>
        <fullName evidence="6">MFS general substrate transporter</fullName>
    </submittedName>
</protein>
<keyword evidence="2 5" id="KW-0812">Transmembrane</keyword>
<feature type="transmembrane region" description="Helical" evidence="5">
    <location>
        <begin position="435"/>
        <end position="457"/>
    </location>
</feature>
<dbReference type="GO" id="GO:0016020">
    <property type="term" value="C:membrane"/>
    <property type="evidence" value="ECO:0007669"/>
    <property type="project" value="UniProtKB-SubCell"/>
</dbReference>
<dbReference type="Pfam" id="PF07690">
    <property type="entry name" value="MFS_1"/>
    <property type="match status" value="1"/>
</dbReference>
<evidence type="ECO:0000256" key="4">
    <source>
        <dbReference type="ARBA" id="ARBA00023136"/>
    </source>
</evidence>
<evidence type="ECO:0000256" key="1">
    <source>
        <dbReference type="ARBA" id="ARBA00004141"/>
    </source>
</evidence>
<evidence type="ECO:0000256" key="5">
    <source>
        <dbReference type="SAM" id="Phobius"/>
    </source>
</evidence>
<evidence type="ECO:0000313" key="7">
    <source>
        <dbReference type="Proteomes" id="UP000304928"/>
    </source>
</evidence>
<dbReference type="InterPro" id="IPR011701">
    <property type="entry name" value="MFS"/>
</dbReference>
<dbReference type="Proteomes" id="UP000304928">
    <property type="component" value="Unassembled WGS sequence"/>
</dbReference>
<feature type="transmembrane region" description="Helical" evidence="5">
    <location>
        <begin position="469"/>
        <end position="492"/>
    </location>
</feature>
<dbReference type="Gene3D" id="1.20.1250.20">
    <property type="entry name" value="MFS general substrate transporter like domains"/>
    <property type="match status" value="1"/>
</dbReference>
<comment type="subcellular location">
    <subcellularLocation>
        <location evidence="1">Membrane</location>
        <topology evidence="1">Multi-pass membrane protein</topology>
    </subcellularLocation>
</comment>
<dbReference type="SUPFAM" id="SSF103473">
    <property type="entry name" value="MFS general substrate transporter"/>
    <property type="match status" value="1"/>
</dbReference>
<sequence>MTAGPSKDTIEVLEIEQHEPASSKLPAVLETEVTPLLARDLGSLDGASLDNGPRRMSPRAILIIMGVLILIVQCGDQFSQAPLTRIQESIYCYQYWEKEDPTKILVPRSAIGPGALGGVEERLCKISEVQGKVAMLKGTQQFLDCVPSLILSIPVGILADRWGRRPIIVLGICSFPIQMVWQLVVCWFWQTFDLRVAWFSSLGNLAGGGSPVLSALFFVIISDVTTQETRSAVYLRIFAANLCANLICPPIAAWIMTFNPLIAIFLGIVCFAIGCPMCLLIPETLGYQDSNSKASKFQQSDEERPPLASKKDARNFLQRCYEPLIESTQYFLQDKRVICLIFTFVPVMLTTTAVPLLLQYTSTRYSMSFSQATLLLTVKAGVTIVMFLGMQSWIYKLLAKSGLSGRKRDLFLARGSACFMLLGIVAVGLSPNAILFTISLMIATLGGGFPVYLRSFLTDLVKRNKVAELYTVIGVVDTLALMVGGPLFAWLFERGLQLGGTFVGLPFLALGLIYAAVLVFLLKIGHSSKESTLEDSSISDE</sequence>
<comment type="caution">
    <text evidence="6">The sequence shown here is derived from an EMBL/GenBank/DDBJ whole genome shotgun (WGS) entry which is preliminary data.</text>
</comment>
<proteinExistence type="predicted"/>
<reference evidence="6 7" key="1">
    <citation type="submission" date="2018-10" db="EMBL/GenBank/DDBJ databases">
        <title>Fifty Aureobasidium pullulans genomes reveal a recombining polyextremotolerant generalist.</title>
        <authorList>
            <person name="Gostincar C."/>
            <person name="Turk M."/>
            <person name="Zajc J."/>
            <person name="Gunde-Cimerman N."/>
        </authorList>
    </citation>
    <scope>NUCLEOTIDE SEQUENCE [LARGE SCALE GENOMIC DNA]</scope>
    <source>
        <strain evidence="6 7">EXF-10507</strain>
    </source>
</reference>
<feature type="transmembrane region" description="Helical" evidence="5">
    <location>
        <begin position="498"/>
        <end position="522"/>
    </location>
</feature>
<evidence type="ECO:0000256" key="2">
    <source>
        <dbReference type="ARBA" id="ARBA00022692"/>
    </source>
</evidence>
<evidence type="ECO:0000256" key="3">
    <source>
        <dbReference type="ARBA" id="ARBA00022989"/>
    </source>
</evidence>
<name>A0A4S9B5W6_AURPU</name>
<keyword evidence="4 5" id="KW-0472">Membrane</keyword>
<feature type="transmembrane region" description="Helical" evidence="5">
    <location>
        <begin position="196"/>
        <end position="221"/>
    </location>
</feature>
<organism evidence="6 7">
    <name type="scientific">Aureobasidium pullulans</name>
    <name type="common">Black yeast</name>
    <name type="synonym">Pullularia pullulans</name>
    <dbReference type="NCBI Taxonomy" id="5580"/>
    <lineage>
        <taxon>Eukaryota</taxon>
        <taxon>Fungi</taxon>
        <taxon>Dikarya</taxon>
        <taxon>Ascomycota</taxon>
        <taxon>Pezizomycotina</taxon>
        <taxon>Dothideomycetes</taxon>
        <taxon>Dothideomycetidae</taxon>
        <taxon>Dothideales</taxon>
        <taxon>Saccotheciaceae</taxon>
        <taxon>Aureobasidium</taxon>
    </lineage>
</organism>